<gene>
    <name evidence="3" type="ORF">E3N88_11569</name>
</gene>
<keyword evidence="4" id="KW-1185">Reference proteome</keyword>
<sequence>MAHAADSYVGRFHALLLSNTAYIGGLMLLWLFNPYDVKWLVVISLVLLSLGTSGDDILQDVLKDLVNDIDKSQDKNATRSLARATIWSRIAYVFGAISAILWVATDAVGGVQDVKDT</sequence>
<dbReference type="Gene3D" id="1.20.1250.20">
    <property type="entry name" value="MFS general substrate transporter like domains"/>
    <property type="match status" value="1"/>
</dbReference>
<dbReference type="Proteomes" id="UP000326396">
    <property type="component" value="Linkage Group LG13"/>
</dbReference>
<evidence type="ECO:0000256" key="2">
    <source>
        <dbReference type="SAM" id="Phobius"/>
    </source>
</evidence>
<keyword evidence="2" id="KW-0472">Membrane</keyword>
<keyword evidence="2" id="KW-1133">Transmembrane helix</keyword>
<comment type="similarity">
    <text evidence="1">Belongs to the major facilitator superfamily. Phosphate:H(+) symporter (TC 2.A.1.9) family.</text>
</comment>
<evidence type="ECO:0000313" key="3">
    <source>
        <dbReference type="EMBL" id="KAD6120298.1"/>
    </source>
</evidence>
<feature type="transmembrane region" description="Helical" evidence="2">
    <location>
        <begin position="86"/>
        <end position="104"/>
    </location>
</feature>
<reference evidence="3 4" key="1">
    <citation type="submission" date="2019-05" db="EMBL/GenBank/DDBJ databases">
        <title>Mikania micrantha, genome provides insights into the molecular mechanism of rapid growth.</title>
        <authorList>
            <person name="Liu B."/>
        </authorList>
    </citation>
    <scope>NUCLEOTIDE SEQUENCE [LARGE SCALE GENOMIC DNA]</scope>
    <source>
        <strain evidence="3">NLD-2019</strain>
        <tissue evidence="3">Leaf</tissue>
    </source>
</reference>
<dbReference type="InterPro" id="IPR036259">
    <property type="entry name" value="MFS_trans_sf"/>
</dbReference>
<protein>
    <submittedName>
        <fullName evidence="3">Uncharacterized protein</fullName>
    </submittedName>
</protein>
<comment type="caution">
    <text evidence="3">The sequence shown here is derived from an EMBL/GenBank/DDBJ whole genome shotgun (WGS) entry which is preliminary data.</text>
</comment>
<name>A0A5N6PEU1_9ASTR</name>
<dbReference type="AlphaFoldDB" id="A0A5N6PEU1"/>
<dbReference type="OrthoDB" id="10435852at2759"/>
<organism evidence="3 4">
    <name type="scientific">Mikania micrantha</name>
    <name type="common">bitter vine</name>
    <dbReference type="NCBI Taxonomy" id="192012"/>
    <lineage>
        <taxon>Eukaryota</taxon>
        <taxon>Viridiplantae</taxon>
        <taxon>Streptophyta</taxon>
        <taxon>Embryophyta</taxon>
        <taxon>Tracheophyta</taxon>
        <taxon>Spermatophyta</taxon>
        <taxon>Magnoliopsida</taxon>
        <taxon>eudicotyledons</taxon>
        <taxon>Gunneridae</taxon>
        <taxon>Pentapetalae</taxon>
        <taxon>asterids</taxon>
        <taxon>campanulids</taxon>
        <taxon>Asterales</taxon>
        <taxon>Asteraceae</taxon>
        <taxon>Asteroideae</taxon>
        <taxon>Heliantheae alliance</taxon>
        <taxon>Eupatorieae</taxon>
        <taxon>Mikania</taxon>
    </lineage>
</organism>
<evidence type="ECO:0000256" key="1">
    <source>
        <dbReference type="ARBA" id="ARBA00044504"/>
    </source>
</evidence>
<accession>A0A5N6PEU1</accession>
<feature type="transmembrane region" description="Helical" evidence="2">
    <location>
        <begin position="12"/>
        <end position="33"/>
    </location>
</feature>
<keyword evidence="2" id="KW-0812">Transmembrane</keyword>
<proteinExistence type="inferred from homology"/>
<dbReference type="EMBL" id="SZYD01000005">
    <property type="protein sequence ID" value="KAD6120298.1"/>
    <property type="molecule type" value="Genomic_DNA"/>
</dbReference>
<evidence type="ECO:0000313" key="4">
    <source>
        <dbReference type="Proteomes" id="UP000326396"/>
    </source>
</evidence>